<dbReference type="InterPro" id="IPR032854">
    <property type="entry name" value="ALKBH3"/>
</dbReference>
<gene>
    <name evidence="9" type="ORF">MCYG_00401</name>
</gene>
<dbReference type="Proteomes" id="UP000002035">
    <property type="component" value="Unassembled WGS sequence"/>
</dbReference>
<name>C5FC90_ARTOC</name>
<evidence type="ECO:0000256" key="4">
    <source>
        <dbReference type="PROSITE-ProRule" id="PRU01343"/>
    </source>
</evidence>
<dbReference type="HOGENOM" id="CLU_026011_0_0_1"/>
<feature type="domain" description="GRF-type" evidence="8">
    <location>
        <begin position="416"/>
        <end position="461"/>
    </location>
</feature>
<evidence type="ECO:0000259" key="8">
    <source>
        <dbReference type="PROSITE" id="PS51999"/>
    </source>
</evidence>
<feature type="compositionally biased region" description="Acidic residues" evidence="5">
    <location>
        <begin position="311"/>
        <end position="321"/>
    </location>
</feature>
<dbReference type="GO" id="GO:0006307">
    <property type="term" value="P:DNA alkylation repair"/>
    <property type="evidence" value="ECO:0007669"/>
    <property type="project" value="InterPro"/>
</dbReference>
<feature type="region of interest" description="Disordered" evidence="5">
    <location>
        <begin position="1"/>
        <end position="35"/>
    </location>
</feature>
<organism evidence="9 10">
    <name type="scientific">Arthroderma otae (strain ATCC MYA-4605 / CBS 113480)</name>
    <name type="common">Microsporum canis</name>
    <dbReference type="NCBI Taxonomy" id="554155"/>
    <lineage>
        <taxon>Eukaryota</taxon>
        <taxon>Fungi</taxon>
        <taxon>Dikarya</taxon>
        <taxon>Ascomycota</taxon>
        <taxon>Pezizomycotina</taxon>
        <taxon>Eurotiomycetes</taxon>
        <taxon>Eurotiomycetidae</taxon>
        <taxon>Onygenales</taxon>
        <taxon>Arthrodermataceae</taxon>
        <taxon>Microsporum</taxon>
    </lineage>
</organism>
<dbReference type="AlphaFoldDB" id="C5FC90"/>
<dbReference type="STRING" id="554155.C5FC90"/>
<dbReference type="PANTHER" id="PTHR31212:SF4">
    <property type="entry name" value="ALPHA-KETOGLUTARATE-DEPENDENT DIOXYGENASE ALKB HOMOLOG 3"/>
    <property type="match status" value="1"/>
</dbReference>
<dbReference type="PROSITE" id="PS51999">
    <property type="entry name" value="ZF_GRF"/>
    <property type="match status" value="1"/>
</dbReference>
<dbReference type="GO" id="GO:0008270">
    <property type="term" value="F:zinc ion binding"/>
    <property type="evidence" value="ECO:0007669"/>
    <property type="project" value="UniProtKB-KW"/>
</dbReference>
<dbReference type="Gene3D" id="2.60.120.590">
    <property type="entry name" value="Alpha-ketoglutarate-dependent dioxygenase AlkB-like"/>
    <property type="match status" value="1"/>
</dbReference>
<dbReference type="VEuPathDB" id="FungiDB:MCYG_00401"/>
<evidence type="ECO:0000256" key="1">
    <source>
        <dbReference type="ARBA" id="ARBA00022723"/>
    </source>
</evidence>
<keyword evidence="10" id="KW-1185">Reference proteome</keyword>
<evidence type="ECO:0000256" key="3">
    <source>
        <dbReference type="ARBA" id="ARBA00022833"/>
    </source>
</evidence>
<protein>
    <submittedName>
        <fullName evidence="9">GRF zinc finger domain-containing protein</fullName>
    </submittedName>
</protein>
<dbReference type="InterPro" id="IPR027450">
    <property type="entry name" value="AlkB-like"/>
</dbReference>
<dbReference type="OMA" id="IDPHPLA"/>
<feature type="compositionally biased region" description="Basic residues" evidence="5">
    <location>
        <begin position="1"/>
        <end position="11"/>
    </location>
</feature>
<feature type="compositionally biased region" description="Polar residues" evidence="5">
    <location>
        <begin position="18"/>
        <end position="32"/>
    </location>
</feature>
<proteinExistence type="predicted"/>
<dbReference type="InterPro" id="IPR010666">
    <property type="entry name" value="Znf_GRF"/>
</dbReference>
<accession>C5FC90</accession>
<feature type="domain" description="Fe2OG dioxygenase" evidence="7">
    <location>
        <begin position="260"/>
        <end position="405"/>
    </location>
</feature>
<dbReference type="SUPFAM" id="SSF51197">
    <property type="entry name" value="Clavaminate synthase-like"/>
    <property type="match status" value="1"/>
</dbReference>
<dbReference type="FunFam" id="2.60.120.590:FF:000010">
    <property type="entry name" value="GRF zinc finger domain protein"/>
    <property type="match status" value="1"/>
</dbReference>
<dbReference type="InterPro" id="IPR037151">
    <property type="entry name" value="AlkB-like_sf"/>
</dbReference>
<dbReference type="GeneID" id="9225438"/>
<evidence type="ECO:0000259" key="6">
    <source>
        <dbReference type="PROSITE" id="PS51140"/>
    </source>
</evidence>
<evidence type="ECO:0000256" key="2">
    <source>
        <dbReference type="ARBA" id="ARBA00022771"/>
    </source>
</evidence>
<keyword evidence="3" id="KW-0862">Zinc</keyword>
<evidence type="ECO:0000256" key="5">
    <source>
        <dbReference type="SAM" id="MobiDB-lite"/>
    </source>
</evidence>
<dbReference type="EMBL" id="DS995701">
    <property type="protein sequence ID" value="EEQ27513.1"/>
    <property type="molecule type" value="Genomic_DNA"/>
</dbReference>
<evidence type="ECO:0000313" key="10">
    <source>
        <dbReference type="Proteomes" id="UP000002035"/>
    </source>
</evidence>
<dbReference type="PANTHER" id="PTHR31212">
    <property type="entry name" value="ALPHA-KETOGLUTARATE-DEPENDENT DIOXYGENASE ALKB HOMOLOG 3"/>
    <property type="match status" value="1"/>
</dbReference>
<feature type="region of interest" description="Disordered" evidence="5">
    <location>
        <begin position="308"/>
        <end position="347"/>
    </location>
</feature>
<dbReference type="CDD" id="cd14279">
    <property type="entry name" value="CUE"/>
    <property type="match status" value="1"/>
</dbReference>
<dbReference type="Pfam" id="PF13532">
    <property type="entry name" value="2OG-FeII_Oxy_2"/>
    <property type="match status" value="1"/>
</dbReference>
<dbReference type="OrthoDB" id="545910at2759"/>
<keyword evidence="2 4" id="KW-0863">Zinc-finger</keyword>
<dbReference type="RefSeq" id="XP_002850297.1">
    <property type="nucleotide sequence ID" value="XM_002850251.1"/>
</dbReference>
<dbReference type="GO" id="GO:0043130">
    <property type="term" value="F:ubiquitin binding"/>
    <property type="evidence" value="ECO:0007669"/>
    <property type="project" value="InterPro"/>
</dbReference>
<dbReference type="Pfam" id="PF02845">
    <property type="entry name" value="CUE"/>
    <property type="match status" value="1"/>
</dbReference>
<evidence type="ECO:0000259" key="7">
    <source>
        <dbReference type="PROSITE" id="PS51471"/>
    </source>
</evidence>
<dbReference type="PROSITE" id="PS51471">
    <property type="entry name" value="FE2OG_OXY"/>
    <property type="match status" value="1"/>
</dbReference>
<dbReference type="InterPro" id="IPR005123">
    <property type="entry name" value="Oxoglu/Fe-dep_dioxygenase_dom"/>
</dbReference>
<feature type="domain" description="CUE" evidence="6">
    <location>
        <begin position="41"/>
        <end position="84"/>
    </location>
</feature>
<keyword evidence="1" id="KW-0479">Metal-binding</keyword>
<evidence type="ECO:0000313" key="9">
    <source>
        <dbReference type="EMBL" id="EEQ27513.1"/>
    </source>
</evidence>
<dbReference type="eggNOG" id="ENOG502QUQ4">
    <property type="taxonomic scope" value="Eukaryota"/>
</dbReference>
<sequence>MDKFIIRKRQRTPPAVASRSSGNIHTAGNFTTGKFDDEEDSTDIKLAKLASIFPDVIPGELLDLLIANDGSIESTTTSLLEHGMARKKAKHVASNPASIQSSLPSYNIRLNSDQDTRIPGLLPTRKGKTLYLYSPDDISRYTSCTVIHNFLSPSDATALLKELLEESRTFHRQKFQIFDNVVSSPHSAGFYVMTEEEQKEQQSQYSYYGSLRNDVRKVTPELQRVSAIVKTAVNQEIEKRVKSYYPNGKRLKYQSPKEWEPNAAFVNCYDGPAESVGYHSDELTYLGPRAVIGSLSLGVAREFRVRRIVPPDDEEDGDDDKDNNGNADQSHNPSSATGRERMSKSNLSRADIQGQISIHLPHNSLLVMHAETQEEWKHSIAPAQTISPHPISGNKRINITYRWYRDSLHPKKTPRCRCNMPCVLRCVQRRKETRGKYMWMCYSSYAPGKQSCSFFQWAKFDDNGEPIWDENDTNKEL</sequence>
<dbReference type="GO" id="GO:0051213">
    <property type="term" value="F:dioxygenase activity"/>
    <property type="evidence" value="ECO:0007669"/>
    <property type="project" value="InterPro"/>
</dbReference>
<reference evidence="10" key="1">
    <citation type="journal article" date="2012" name="MBio">
        <title>Comparative genome analysis of Trichophyton rubrum and related dermatophytes reveals candidate genes involved in infection.</title>
        <authorList>
            <person name="Martinez D.A."/>
            <person name="Oliver B.G."/>
            <person name="Graeser Y."/>
            <person name="Goldberg J.M."/>
            <person name="Li W."/>
            <person name="Martinez-Rossi N.M."/>
            <person name="Monod M."/>
            <person name="Shelest E."/>
            <person name="Barton R.C."/>
            <person name="Birch E."/>
            <person name="Brakhage A.A."/>
            <person name="Chen Z."/>
            <person name="Gurr S.J."/>
            <person name="Heiman D."/>
            <person name="Heitman J."/>
            <person name="Kosti I."/>
            <person name="Rossi A."/>
            <person name="Saif S."/>
            <person name="Samalova M."/>
            <person name="Saunders C.W."/>
            <person name="Shea T."/>
            <person name="Summerbell R.C."/>
            <person name="Xu J."/>
            <person name="Young S."/>
            <person name="Zeng Q."/>
            <person name="Birren B.W."/>
            <person name="Cuomo C.A."/>
            <person name="White T.C."/>
        </authorList>
    </citation>
    <scope>NUCLEOTIDE SEQUENCE [LARGE SCALE GENOMIC DNA]</scope>
    <source>
        <strain evidence="10">ATCC MYA-4605 / CBS 113480</strain>
    </source>
</reference>
<dbReference type="InterPro" id="IPR003892">
    <property type="entry name" value="CUE"/>
</dbReference>
<dbReference type="PROSITE" id="PS51140">
    <property type="entry name" value="CUE"/>
    <property type="match status" value="1"/>
</dbReference>